<evidence type="ECO:0000313" key="2">
    <source>
        <dbReference type="EMBL" id="KAA8628589.1"/>
    </source>
</evidence>
<dbReference type="AlphaFoldDB" id="A0A8S8ZG25"/>
<organism evidence="2 3">
    <name type="scientific">Sordaria macrospora</name>
    <dbReference type="NCBI Taxonomy" id="5147"/>
    <lineage>
        <taxon>Eukaryota</taxon>
        <taxon>Fungi</taxon>
        <taxon>Dikarya</taxon>
        <taxon>Ascomycota</taxon>
        <taxon>Pezizomycotina</taxon>
        <taxon>Sordariomycetes</taxon>
        <taxon>Sordariomycetidae</taxon>
        <taxon>Sordariales</taxon>
        <taxon>Sordariaceae</taxon>
        <taxon>Sordaria</taxon>
    </lineage>
</organism>
<proteinExistence type="predicted"/>
<feature type="compositionally biased region" description="Polar residues" evidence="1">
    <location>
        <begin position="79"/>
        <end position="95"/>
    </location>
</feature>
<evidence type="ECO:0000313" key="3">
    <source>
        <dbReference type="Proteomes" id="UP000433876"/>
    </source>
</evidence>
<dbReference type="EMBL" id="NMPR01000174">
    <property type="protein sequence ID" value="KAA8628589.1"/>
    <property type="molecule type" value="Genomic_DNA"/>
</dbReference>
<dbReference type="VEuPathDB" id="FungiDB:SMAC_08914"/>
<comment type="caution">
    <text evidence="2">The sequence shown here is derived from an EMBL/GenBank/DDBJ whole genome shotgun (WGS) entry which is preliminary data.</text>
</comment>
<name>A0A8S8ZG25_SORMA</name>
<evidence type="ECO:0000256" key="1">
    <source>
        <dbReference type="SAM" id="MobiDB-lite"/>
    </source>
</evidence>
<reference evidence="2 3" key="1">
    <citation type="submission" date="2017-07" db="EMBL/GenBank/DDBJ databases">
        <title>Genome sequence of the Sordaria macrospora wild type strain R19027.</title>
        <authorList>
            <person name="Nowrousian M."/>
            <person name="Teichert I."/>
            <person name="Kueck U."/>
        </authorList>
    </citation>
    <scope>NUCLEOTIDE SEQUENCE [LARGE SCALE GENOMIC DNA]</scope>
    <source>
        <strain evidence="2 3">R19027</strain>
        <tissue evidence="2">Mycelium</tissue>
    </source>
</reference>
<sequence>MVTRNPHKEQDYLDYQCQRPSSFPISRSNIPPTTVPAATVTSPTPSQSTSPPLTTTSTTTTSTQSAAFGPSPAPRDNCPSVNGTNYTPLDASGNSMSVKINPVGPTKVQSFVRICNRNYPGGGYGNPDTLDIMKLYLPTLEACIDACATYNVVFQANRPQRPGGADDVSDQGLCRSVAIVKSDGEYCYLKNATGKDNTFRNPERYSVGILLI</sequence>
<protein>
    <submittedName>
        <fullName evidence="2">Uncharacterized protein</fullName>
    </submittedName>
</protein>
<dbReference type="OMA" id="ACATYNI"/>
<dbReference type="Proteomes" id="UP000433876">
    <property type="component" value="Unassembled WGS sequence"/>
</dbReference>
<feature type="compositionally biased region" description="Low complexity" evidence="1">
    <location>
        <begin position="31"/>
        <end position="67"/>
    </location>
</feature>
<accession>A0A8S8ZG25</accession>
<feature type="region of interest" description="Disordered" evidence="1">
    <location>
        <begin position="1"/>
        <end position="95"/>
    </location>
</feature>
<gene>
    <name evidence="2" type="ORF">SMACR_08914</name>
</gene>
<feature type="compositionally biased region" description="Basic and acidic residues" evidence="1">
    <location>
        <begin position="1"/>
        <end position="11"/>
    </location>
</feature>
<feature type="compositionally biased region" description="Polar residues" evidence="1">
    <location>
        <begin position="18"/>
        <end position="30"/>
    </location>
</feature>